<dbReference type="InterPro" id="IPR013083">
    <property type="entry name" value="Znf_RING/FYVE/PHD"/>
</dbReference>
<dbReference type="SMART" id="SM00184">
    <property type="entry name" value="RING"/>
    <property type="match status" value="1"/>
</dbReference>
<dbReference type="PROSITE" id="PS51873">
    <property type="entry name" value="TRIAD"/>
    <property type="match status" value="1"/>
</dbReference>
<evidence type="ECO:0000256" key="1">
    <source>
        <dbReference type="ARBA" id="ARBA00001798"/>
    </source>
</evidence>
<evidence type="ECO:0000313" key="16">
    <source>
        <dbReference type="Proteomes" id="UP000053989"/>
    </source>
</evidence>
<evidence type="ECO:0000313" key="15">
    <source>
        <dbReference type="EMBL" id="KIM57714.1"/>
    </source>
</evidence>
<dbReference type="InterPro" id="IPR017907">
    <property type="entry name" value="Znf_RING_CS"/>
</dbReference>
<evidence type="ECO:0000256" key="10">
    <source>
        <dbReference type="PROSITE-ProRule" id="PRU00175"/>
    </source>
</evidence>
<keyword evidence="7 10" id="KW-0863">Zinc-finger</keyword>
<protein>
    <recommendedName>
        <fullName evidence="3">RBR-type E3 ubiquitin transferase</fullName>
        <ecNumber evidence="3">2.3.2.31</ecNumber>
    </recommendedName>
</protein>
<feature type="domain" description="RING-type" evidence="13">
    <location>
        <begin position="467"/>
        <end position="514"/>
    </location>
</feature>
<name>A0A0C3DNA7_9AGAM</name>
<comment type="pathway">
    <text evidence="2">Protein modification; protein ubiquitination.</text>
</comment>
<evidence type="ECO:0000259" key="14">
    <source>
        <dbReference type="PROSITE" id="PS51873"/>
    </source>
</evidence>
<dbReference type="InterPro" id="IPR001841">
    <property type="entry name" value="Znf_RING"/>
</dbReference>
<keyword evidence="4" id="KW-0808">Transferase</keyword>
<evidence type="ECO:0000256" key="9">
    <source>
        <dbReference type="ARBA" id="ARBA00022833"/>
    </source>
</evidence>
<sequence length="686" mass="76498">MSTSPSSSAMVSRRDSDTKPQGSYTPRSTLAVEVLQGKDRVVCFPGTSQFRLQGVSACGLAAFNFARISFRIAESCRSLLEALDKIASRETVEEVIAICAGWSSDLHLEVEEISQIPLFEHTLKHKHTSFGPPKLGHFRKILQTMVSLQKSAAVIITRPPEIIACLKVTDASCEHNAYIVFDSHPRPSHPDGAGLIFSSSLDNAAKILRSILHVDKDLISSPDLQWEAQLLTNCSGHTFIAKNESLDAEKSILESSLAVLALRAEVKELKQQNDGLTSQNGKLEEEVATLEYAVKQEKMKAARATTYATALTRQEHKQGCRDYYQPNAVAGPSRFPFHDCVPHYSGAQSIFFDNPRPGPTRNYQQDAVARPSQLPFHGRVPQYNGAQSIFADNPPPLPTKKPSTYEFEDDMDILEKMQIDFFKEDSKESMQNLNAAFKLQKMFDAEDAGLRDHQAELKTHLQARFHCGICLDECPEDDAAMVDACRHMVCRSCMKGFITAKIEEHRFPILCPICVANNTGHPAAEISGLLVEQIGITEEEYKIWTEMELSQFSILLDCRECNRSAFVDRVDFNDMPNIACPLPDCSHIWCKSCHRSIEIGGPKHSCDGTSELDHLMKEKGWKYCPNCKTPILKEHGCHHMICIASGCNSHFCYTCGDLIVRSALKDEVSKAVSAHYTKCQLFHVPE</sequence>
<keyword evidence="8" id="KW-0833">Ubl conjugation pathway</keyword>
<evidence type="ECO:0000256" key="12">
    <source>
        <dbReference type="SAM" id="MobiDB-lite"/>
    </source>
</evidence>
<comment type="catalytic activity">
    <reaction evidence="1">
        <text>[E2 ubiquitin-conjugating enzyme]-S-ubiquitinyl-L-cysteine + [acceptor protein]-L-lysine = [E2 ubiquitin-conjugating enzyme]-L-cysteine + [acceptor protein]-N(6)-ubiquitinyl-L-lysine.</text>
        <dbReference type="EC" id="2.3.2.31"/>
    </reaction>
</comment>
<dbReference type="PANTHER" id="PTHR11685">
    <property type="entry name" value="RBR FAMILY RING FINGER AND IBR DOMAIN-CONTAINING"/>
    <property type="match status" value="1"/>
</dbReference>
<organism evidence="15 16">
    <name type="scientific">Scleroderma citrinum Foug A</name>
    <dbReference type="NCBI Taxonomy" id="1036808"/>
    <lineage>
        <taxon>Eukaryota</taxon>
        <taxon>Fungi</taxon>
        <taxon>Dikarya</taxon>
        <taxon>Basidiomycota</taxon>
        <taxon>Agaricomycotina</taxon>
        <taxon>Agaricomycetes</taxon>
        <taxon>Agaricomycetidae</taxon>
        <taxon>Boletales</taxon>
        <taxon>Sclerodermatineae</taxon>
        <taxon>Sclerodermataceae</taxon>
        <taxon>Scleroderma</taxon>
    </lineage>
</organism>
<evidence type="ECO:0000256" key="8">
    <source>
        <dbReference type="ARBA" id="ARBA00022786"/>
    </source>
</evidence>
<evidence type="ECO:0000256" key="11">
    <source>
        <dbReference type="SAM" id="Coils"/>
    </source>
</evidence>
<reference evidence="16" key="2">
    <citation type="submission" date="2015-01" db="EMBL/GenBank/DDBJ databases">
        <title>Evolutionary Origins and Diversification of the Mycorrhizal Mutualists.</title>
        <authorList>
            <consortium name="DOE Joint Genome Institute"/>
            <consortium name="Mycorrhizal Genomics Consortium"/>
            <person name="Kohler A."/>
            <person name="Kuo A."/>
            <person name="Nagy L.G."/>
            <person name="Floudas D."/>
            <person name="Copeland A."/>
            <person name="Barry K.W."/>
            <person name="Cichocki N."/>
            <person name="Veneault-Fourrey C."/>
            <person name="LaButti K."/>
            <person name="Lindquist E.A."/>
            <person name="Lipzen A."/>
            <person name="Lundell T."/>
            <person name="Morin E."/>
            <person name="Murat C."/>
            <person name="Riley R."/>
            <person name="Ohm R."/>
            <person name="Sun H."/>
            <person name="Tunlid A."/>
            <person name="Henrissat B."/>
            <person name="Grigoriev I.V."/>
            <person name="Hibbett D.S."/>
            <person name="Martin F."/>
        </authorList>
    </citation>
    <scope>NUCLEOTIDE SEQUENCE [LARGE SCALE GENOMIC DNA]</scope>
    <source>
        <strain evidence="16">Foug A</strain>
    </source>
</reference>
<dbReference type="Pfam" id="PF22605">
    <property type="entry name" value="IBR_2"/>
    <property type="match status" value="1"/>
</dbReference>
<keyword evidence="11" id="KW-0175">Coiled coil</keyword>
<dbReference type="PROSITE" id="PS00518">
    <property type="entry name" value="ZF_RING_1"/>
    <property type="match status" value="1"/>
</dbReference>
<dbReference type="AlphaFoldDB" id="A0A0C3DNA7"/>
<proteinExistence type="predicted"/>
<evidence type="ECO:0000256" key="7">
    <source>
        <dbReference type="ARBA" id="ARBA00022771"/>
    </source>
</evidence>
<dbReference type="GO" id="GO:0061630">
    <property type="term" value="F:ubiquitin protein ligase activity"/>
    <property type="evidence" value="ECO:0007669"/>
    <property type="project" value="UniProtKB-EC"/>
</dbReference>
<dbReference type="SUPFAM" id="SSF57850">
    <property type="entry name" value="RING/U-box"/>
    <property type="match status" value="2"/>
</dbReference>
<dbReference type="STRING" id="1036808.A0A0C3DNA7"/>
<keyword evidence="6" id="KW-0677">Repeat</keyword>
<keyword evidence="5" id="KW-0479">Metal-binding</keyword>
<dbReference type="Proteomes" id="UP000053989">
    <property type="component" value="Unassembled WGS sequence"/>
</dbReference>
<evidence type="ECO:0000256" key="5">
    <source>
        <dbReference type="ARBA" id="ARBA00022723"/>
    </source>
</evidence>
<feature type="coiled-coil region" evidence="11">
    <location>
        <begin position="259"/>
        <end position="300"/>
    </location>
</feature>
<evidence type="ECO:0000256" key="2">
    <source>
        <dbReference type="ARBA" id="ARBA00004906"/>
    </source>
</evidence>
<dbReference type="HOGENOM" id="CLU_011917_1_0_1"/>
<reference evidence="15 16" key="1">
    <citation type="submission" date="2014-04" db="EMBL/GenBank/DDBJ databases">
        <authorList>
            <consortium name="DOE Joint Genome Institute"/>
            <person name="Kuo A."/>
            <person name="Kohler A."/>
            <person name="Nagy L.G."/>
            <person name="Floudas D."/>
            <person name="Copeland A."/>
            <person name="Barry K.W."/>
            <person name="Cichocki N."/>
            <person name="Veneault-Fourrey C."/>
            <person name="LaButti K."/>
            <person name="Lindquist E.A."/>
            <person name="Lipzen A."/>
            <person name="Lundell T."/>
            <person name="Morin E."/>
            <person name="Murat C."/>
            <person name="Sun H."/>
            <person name="Tunlid A."/>
            <person name="Henrissat B."/>
            <person name="Grigoriev I.V."/>
            <person name="Hibbett D.S."/>
            <person name="Martin F."/>
            <person name="Nordberg H.P."/>
            <person name="Cantor M.N."/>
            <person name="Hua S.X."/>
        </authorList>
    </citation>
    <scope>NUCLEOTIDE SEQUENCE [LARGE SCALE GENOMIC DNA]</scope>
    <source>
        <strain evidence="15 16">Foug A</strain>
    </source>
</reference>
<dbReference type="OrthoDB" id="1431934at2759"/>
<dbReference type="Gene3D" id="1.20.120.1750">
    <property type="match status" value="1"/>
</dbReference>
<keyword evidence="16" id="KW-1185">Reference proteome</keyword>
<dbReference type="GO" id="GO:0016567">
    <property type="term" value="P:protein ubiquitination"/>
    <property type="evidence" value="ECO:0007669"/>
    <property type="project" value="InterPro"/>
</dbReference>
<accession>A0A0C3DNA7</accession>
<evidence type="ECO:0000259" key="13">
    <source>
        <dbReference type="PROSITE" id="PS50089"/>
    </source>
</evidence>
<dbReference type="EC" id="2.3.2.31" evidence="3"/>
<feature type="domain" description="RING-type" evidence="14">
    <location>
        <begin position="463"/>
        <end position="686"/>
    </location>
</feature>
<evidence type="ECO:0000256" key="3">
    <source>
        <dbReference type="ARBA" id="ARBA00012251"/>
    </source>
</evidence>
<dbReference type="Gene3D" id="3.30.40.10">
    <property type="entry name" value="Zinc/RING finger domain, C3HC4 (zinc finger)"/>
    <property type="match status" value="1"/>
</dbReference>
<dbReference type="InterPro" id="IPR044066">
    <property type="entry name" value="TRIAD_supradom"/>
</dbReference>
<feature type="compositionally biased region" description="Low complexity" evidence="12">
    <location>
        <begin position="1"/>
        <end position="11"/>
    </location>
</feature>
<dbReference type="GO" id="GO:0008270">
    <property type="term" value="F:zinc ion binding"/>
    <property type="evidence" value="ECO:0007669"/>
    <property type="project" value="UniProtKB-KW"/>
</dbReference>
<dbReference type="CDD" id="cd22584">
    <property type="entry name" value="Rcat_RBR_unk"/>
    <property type="match status" value="1"/>
</dbReference>
<keyword evidence="9" id="KW-0862">Zinc</keyword>
<dbReference type="InterPro" id="IPR031127">
    <property type="entry name" value="E3_UB_ligase_RBR"/>
</dbReference>
<dbReference type="PROSITE" id="PS50089">
    <property type="entry name" value="ZF_RING_2"/>
    <property type="match status" value="1"/>
</dbReference>
<evidence type="ECO:0000256" key="4">
    <source>
        <dbReference type="ARBA" id="ARBA00022679"/>
    </source>
</evidence>
<dbReference type="InParanoid" id="A0A0C3DNA7"/>
<feature type="region of interest" description="Disordered" evidence="12">
    <location>
        <begin position="1"/>
        <end position="25"/>
    </location>
</feature>
<evidence type="ECO:0000256" key="6">
    <source>
        <dbReference type="ARBA" id="ARBA00022737"/>
    </source>
</evidence>
<dbReference type="EMBL" id="KN822097">
    <property type="protein sequence ID" value="KIM57714.1"/>
    <property type="molecule type" value="Genomic_DNA"/>
</dbReference>
<dbReference type="InterPro" id="IPR054694">
    <property type="entry name" value="Parkin-like_IBR"/>
</dbReference>
<gene>
    <name evidence="15" type="ORF">SCLCIDRAFT_1219232</name>
</gene>